<feature type="domain" description="HTH iclR-type" evidence="4">
    <location>
        <begin position="23"/>
        <end position="85"/>
    </location>
</feature>
<dbReference type="SMART" id="SM00346">
    <property type="entry name" value="HTH_ICLR"/>
    <property type="match status" value="1"/>
</dbReference>
<protein>
    <submittedName>
        <fullName evidence="6">IclR family transcriptional regulator</fullName>
    </submittedName>
</protein>
<dbReference type="SUPFAM" id="SSF46785">
    <property type="entry name" value="Winged helix' DNA-binding domain"/>
    <property type="match status" value="1"/>
</dbReference>
<keyword evidence="7" id="KW-1185">Reference proteome</keyword>
<dbReference type="Gene3D" id="3.30.450.40">
    <property type="match status" value="1"/>
</dbReference>
<organism evidence="6 7">
    <name type="scientific">Agaricicola taiwanensis</name>
    <dbReference type="NCBI Taxonomy" id="591372"/>
    <lineage>
        <taxon>Bacteria</taxon>
        <taxon>Pseudomonadati</taxon>
        <taxon>Pseudomonadota</taxon>
        <taxon>Alphaproteobacteria</taxon>
        <taxon>Rhodobacterales</taxon>
        <taxon>Paracoccaceae</taxon>
        <taxon>Agaricicola</taxon>
    </lineage>
</organism>
<dbReference type="Proteomes" id="UP000602745">
    <property type="component" value="Unassembled WGS sequence"/>
</dbReference>
<evidence type="ECO:0000256" key="2">
    <source>
        <dbReference type="ARBA" id="ARBA00023125"/>
    </source>
</evidence>
<sequence>MSIVEEEGADGQEAHKNHDIYFVPGLRRGLLLLETVADARRPLSVSEIAKRLKLTRSTVFRLTYTLRFMGFLEEVADSKSFTLGPRVLNIGYAFLASKDIIEVSRADLEILRDNTNVSAHLAIRDRKELLYLSCVQTRSGFLSNLNVGTRLPAYATPMGWLLLSDLSNRELNALFGEDEFEPMTDQTPANLAALMVKVSEAAVKGYMVSRGAVEPGGSSIAAPILDRDGKVVAAIDISGPDTAFDLTQIETRDVQEVVSAALRISARLGYTPNRGS</sequence>
<evidence type="ECO:0000256" key="3">
    <source>
        <dbReference type="ARBA" id="ARBA00023163"/>
    </source>
</evidence>
<dbReference type="InterPro" id="IPR014757">
    <property type="entry name" value="Tscrpt_reg_IclR_C"/>
</dbReference>
<keyword evidence="3" id="KW-0804">Transcription</keyword>
<reference evidence="6" key="2">
    <citation type="submission" date="2020-09" db="EMBL/GenBank/DDBJ databases">
        <authorList>
            <person name="Sun Q."/>
            <person name="Sedlacek I."/>
        </authorList>
    </citation>
    <scope>NUCLEOTIDE SEQUENCE</scope>
    <source>
        <strain evidence="6">CCM 7684</strain>
    </source>
</reference>
<evidence type="ECO:0000313" key="7">
    <source>
        <dbReference type="Proteomes" id="UP000602745"/>
    </source>
</evidence>
<dbReference type="PANTHER" id="PTHR30136">
    <property type="entry name" value="HELIX-TURN-HELIX TRANSCRIPTIONAL REGULATOR, ICLR FAMILY"/>
    <property type="match status" value="1"/>
</dbReference>
<dbReference type="InterPro" id="IPR036388">
    <property type="entry name" value="WH-like_DNA-bd_sf"/>
</dbReference>
<dbReference type="Pfam" id="PF01614">
    <property type="entry name" value="IclR_C"/>
    <property type="match status" value="1"/>
</dbReference>
<name>A0A8J2YKE5_9RHOB</name>
<dbReference type="GO" id="GO:0045892">
    <property type="term" value="P:negative regulation of DNA-templated transcription"/>
    <property type="evidence" value="ECO:0007669"/>
    <property type="project" value="TreeGrafter"/>
</dbReference>
<dbReference type="SUPFAM" id="SSF55781">
    <property type="entry name" value="GAF domain-like"/>
    <property type="match status" value="1"/>
</dbReference>
<dbReference type="PANTHER" id="PTHR30136:SF34">
    <property type="entry name" value="TRANSCRIPTIONAL REGULATOR"/>
    <property type="match status" value="1"/>
</dbReference>
<dbReference type="AlphaFoldDB" id="A0A8J2YKE5"/>
<reference evidence="6" key="1">
    <citation type="journal article" date="2014" name="Int. J. Syst. Evol. Microbiol.">
        <title>Complete genome sequence of Corynebacterium casei LMG S-19264T (=DSM 44701T), isolated from a smear-ripened cheese.</title>
        <authorList>
            <consortium name="US DOE Joint Genome Institute (JGI-PGF)"/>
            <person name="Walter F."/>
            <person name="Albersmeier A."/>
            <person name="Kalinowski J."/>
            <person name="Ruckert C."/>
        </authorList>
    </citation>
    <scope>NUCLEOTIDE SEQUENCE</scope>
    <source>
        <strain evidence="6">CCM 7684</strain>
    </source>
</reference>
<dbReference type="InterPro" id="IPR050707">
    <property type="entry name" value="HTH_MetabolicPath_Reg"/>
</dbReference>
<accession>A0A8J2YKE5</accession>
<keyword evidence="2" id="KW-0238">DNA-binding</keyword>
<evidence type="ECO:0000313" key="6">
    <source>
        <dbReference type="EMBL" id="GGE50319.1"/>
    </source>
</evidence>
<dbReference type="InterPro" id="IPR029016">
    <property type="entry name" value="GAF-like_dom_sf"/>
</dbReference>
<feature type="domain" description="IclR-ED" evidence="5">
    <location>
        <begin position="86"/>
        <end position="270"/>
    </location>
</feature>
<dbReference type="GO" id="GO:0003700">
    <property type="term" value="F:DNA-binding transcription factor activity"/>
    <property type="evidence" value="ECO:0007669"/>
    <property type="project" value="TreeGrafter"/>
</dbReference>
<dbReference type="RefSeq" id="WP_188410555.1">
    <property type="nucleotide sequence ID" value="NZ_BMCP01000004.1"/>
</dbReference>
<evidence type="ECO:0000259" key="5">
    <source>
        <dbReference type="PROSITE" id="PS51078"/>
    </source>
</evidence>
<dbReference type="PROSITE" id="PS51078">
    <property type="entry name" value="ICLR_ED"/>
    <property type="match status" value="1"/>
</dbReference>
<dbReference type="PROSITE" id="PS51077">
    <property type="entry name" value="HTH_ICLR"/>
    <property type="match status" value="1"/>
</dbReference>
<dbReference type="InterPro" id="IPR005471">
    <property type="entry name" value="Tscrpt_reg_IclR_N"/>
</dbReference>
<keyword evidence="1" id="KW-0805">Transcription regulation</keyword>
<dbReference type="Gene3D" id="1.10.10.10">
    <property type="entry name" value="Winged helix-like DNA-binding domain superfamily/Winged helix DNA-binding domain"/>
    <property type="match status" value="1"/>
</dbReference>
<dbReference type="Pfam" id="PF09339">
    <property type="entry name" value="HTH_IclR"/>
    <property type="match status" value="1"/>
</dbReference>
<evidence type="ECO:0000259" key="4">
    <source>
        <dbReference type="PROSITE" id="PS51077"/>
    </source>
</evidence>
<dbReference type="GO" id="GO:0003677">
    <property type="term" value="F:DNA binding"/>
    <property type="evidence" value="ECO:0007669"/>
    <property type="project" value="UniProtKB-KW"/>
</dbReference>
<evidence type="ECO:0000256" key="1">
    <source>
        <dbReference type="ARBA" id="ARBA00023015"/>
    </source>
</evidence>
<gene>
    <name evidence="6" type="ORF">GCM10007276_29250</name>
</gene>
<dbReference type="InterPro" id="IPR036390">
    <property type="entry name" value="WH_DNA-bd_sf"/>
</dbReference>
<proteinExistence type="predicted"/>
<comment type="caution">
    <text evidence="6">The sequence shown here is derived from an EMBL/GenBank/DDBJ whole genome shotgun (WGS) entry which is preliminary data.</text>
</comment>
<dbReference type="EMBL" id="BMCP01000004">
    <property type="protein sequence ID" value="GGE50319.1"/>
    <property type="molecule type" value="Genomic_DNA"/>
</dbReference>